<reference evidence="2" key="1">
    <citation type="journal article" date="2014" name="Front. Microbiol.">
        <title>High frequency of phylogenetically diverse reductive dehalogenase-homologous genes in deep subseafloor sedimentary metagenomes.</title>
        <authorList>
            <person name="Kawai M."/>
            <person name="Futagami T."/>
            <person name="Toyoda A."/>
            <person name="Takaki Y."/>
            <person name="Nishi S."/>
            <person name="Hori S."/>
            <person name="Arai W."/>
            <person name="Tsubouchi T."/>
            <person name="Morono Y."/>
            <person name="Uchiyama I."/>
            <person name="Ito T."/>
            <person name="Fujiyama A."/>
            <person name="Inagaki F."/>
            <person name="Takami H."/>
        </authorList>
    </citation>
    <scope>NUCLEOTIDE SEQUENCE</scope>
    <source>
        <strain evidence="2">Expedition CK06-06</strain>
    </source>
</reference>
<organism evidence="2">
    <name type="scientific">marine sediment metagenome</name>
    <dbReference type="NCBI Taxonomy" id="412755"/>
    <lineage>
        <taxon>unclassified sequences</taxon>
        <taxon>metagenomes</taxon>
        <taxon>ecological metagenomes</taxon>
    </lineage>
</organism>
<evidence type="ECO:0008006" key="4">
    <source>
        <dbReference type="Google" id="ProtNLM"/>
    </source>
</evidence>
<sequence>MEYELVLGTVILNLFATLWVMRRLVMAQIEMFEALDQRIAAVIKELIETGLPDMEPVSPIQAAIANMISQNLQIPVVEATVRDASGKFA</sequence>
<evidence type="ECO:0000313" key="2">
    <source>
        <dbReference type="EMBL" id="GAI60549.1"/>
    </source>
</evidence>
<comment type="caution">
    <text evidence="2">The sequence shown here is derived from an EMBL/GenBank/DDBJ whole genome shotgun (WGS) entry which is preliminary data.</text>
</comment>
<feature type="transmembrane region" description="Helical" evidence="1">
    <location>
        <begin position="6"/>
        <end position="25"/>
    </location>
</feature>
<evidence type="ECO:0000256" key="1">
    <source>
        <dbReference type="SAM" id="Phobius"/>
    </source>
</evidence>
<name>X1RYG9_9ZZZZ</name>
<protein>
    <recommendedName>
        <fullName evidence="4">MotA/TolQ/ExbB proton channel domain-containing protein</fullName>
    </recommendedName>
</protein>
<accession>X1RYG9</accession>
<dbReference type="AlphaFoldDB" id="X1RYG9"/>
<gene>
    <name evidence="2" type="ORF">S12H4_04756</name>
    <name evidence="3" type="ORF">S12H4_53876</name>
</gene>
<dbReference type="EMBL" id="BARW01001507">
    <property type="protein sequence ID" value="GAI60549.1"/>
    <property type="molecule type" value="Genomic_DNA"/>
</dbReference>
<proteinExistence type="predicted"/>
<keyword evidence="1" id="KW-1133">Transmembrane helix</keyword>
<keyword evidence="1" id="KW-0472">Membrane</keyword>
<keyword evidence="1" id="KW-0812">Transmembrane</keyword>
<dbReference type="EMBL" id="BARW01034364">
    <property type="protein sequence ID" value="GAJ05616.1"/>
    <property type="molecule type" value="Genomic_DNA"/>
</dbReference>
<evidence type="ECO:0000313" key="3">
    <source>
        <dbReference type="EMBL" id="GAJ05616.1"/>
    </source>
</evidence>